<reference evidence="2 3" key="1">
    <citation type="submission" date="2020-06" db="EMBL/GenBank/DDBJ databases">
        <authorList>
            <person name="Duchaud E."/>
        </authorList>
    </citation>
    <scope>NUCLEOTIDE SEQUENCE [LARGE SCALE GENOMIC DNA]</scope>
    <source>
        <strain evidence="2">Alteromonas fortis</strain>
    </source>
</reference>
<dbReference type="Proteomes" id="UP000509458">
    <property type="component" value="Chromosome"/>
</dbReference>
<organism evidence="2 3">
    <name type="scientific">Alteromonas macleodii</name>
    <name type="common">Pseudoalteromonas macleodii</name>
    <dbReference type="NCBI Taxonomy" id="28108"/>
    <lineage>
        <taxon>Bacteria</taxon>
        <taxon>Pseudomonadati</taxon>
        <taxon>Pseudomonadota</taxon>
        <taxon>Gammaproteobacteria</taxon>
        <taxon>Alteromonadales</taxon>
        <taxon>Alteromonadaceae</taxon>
        <taxon>Alteromonas/Salinimonas group</taxon>
        <taxon>Alteromonas</taxon>
    </lineage>
</organism>
<keyword evidence="1" id="KW-0732">Signal</keyword>
<dbReference type="RefSeq" id="WP_179981927.1">
    <property type="nucleotide sequence ID" value="NZ_LR812090.1"/>
</dbReference>
<gene>
    <name evidence="2" type="ORF">ALFOR1_10091</name>
</gene>
<evidence type="ECO:0000256" key="1">
    <source>
        <dbReference type="SAM" id="SignalP"/>
    </source>
</evidence>
<evidence type="ECO:0008006" key="4">
    <source>
        <dbReference type="Google" id="ProtNLM"/>
    </source>
</evidence>
<dbReference type="AlphaFoldDB" id="A0A6T9XWH6"/>
<dbReference type="EMBL" id="LR812090">
    <property type="protein sequence ID" value="CAB9492159.1"/>
    <property type="molecule type" value="Genomic_DNA"/>
</dbReference>
<name>A0A6T9XWH6_ALTMA</name>
<feature type="signal peptide" evidence="1">
    <location>
        <begin position="1"/>
        <end position="26"/>
    </location>
</feature>
<protein>
    <recommendedName>
        <fullName evidence="4">Lipoprotein</fullName>
    </recommendedName>
</protein>
<proteinExistence type="predicted"/>
<dbReference type="PROSITE" id="PS51257">
    <property type="entry name" value="PROKAR_LIPOPROTEIN"/>
    <property type="match status" value="1"/>
</dbReference>
<evidence type="ECO:0000313" key="3">
    <source>
        <dbReference type="Proteomes" id="UP000509458"/>
    </source>
</evidence>
<sequence>MRKAHYLTSLAAALTITACSSTTPTALPTYPDFNIPALPGTPIDAGNVQSNKLLVAPGVKSDVPSFIQSMFVDNMTAFVNESGSEVIDRQLAQRFIDEIQLKENLSETYEAYQGPVEAKFLIIPTITDYSWSSEYEKADSRKNKDGETIRYPAECDYTGKVKGNVQIRALPSMKQIISVNLTGRESGSKENPPSKKCDETSMINGAIKGAIADLLVKGDDDYITLSKYVSSQGMITGAKKAEGEIYFETNLGRLHGAKEEAAVAIYQEIDGELVKIASGEMVDKDNVFNSKSYIKVEGDSVERIKRGMIVMLSGECTGFGCKWNSSLKSLTK</sequence>
<feature type="chain" id="PRO_5029912356" description="Lipoprotein" evidence="1">
    <location>
        <begin position="27"/>
        <end position="332"/>
    </location>
</feature>
<accession>A0A6T9XWH6</accession>
<evidence type="ECO:0000313" key="2">
    <source>
        <dbReference type="EMBL" id="CAB9492159.1"/>
    </source>
</evidence>